<evidence type="ECO:0000256" key="5">
    <source>
        <dbReference type="ARBA" id="ARBA00022840"/>
    </source>
</evidence>
<dbReference type="SUPFAM" id="SSF56112">
    <property type="entry name" value="Protein kinase-like (PK-like)"/>
    <property type="match status" value="1"/>
</dbReference>
<keyword evidence="1" id="KW-0723">Serine/threonine-protein kinase</keyword>
<proteinExistence type="predicted"/>
<name>A0ABY7DBR2_MYAAR</name>
<dbReference type="SMART" id="SM00220">
    <property type="entry name" value="S_TKc"/>
    <property type="match status" value="1"/>
</dbReference>
<evidence type="ECO:0000256" key="1">
    <source>
        <dbReference type="ARBA" id="ARBA00022527"/>
    </source>
</evidence>
<evidence type="ECO:0000256" key="3">
    <source>
        <dbReference type="ARBA" id="ARBA00022741"/>
    </source>
</evidence>
<feature type="domain" description="Protein kinase" evidence="6">
    <location>
        <begin position="142"/>
        <end position="399"/>
    </location>
</feature>
<accession>A0ABY7DBR2</accession>
<reference evidence="7" key="1">
    <citation type="submission" date="2022-11" db="EMBL/GenBank/DDBJ databases">
        <title>Centuries of genome instability and evolution in soft-shell clam transmissible cancer (bioRxiv).</title>
        <authorList>
            <person name="Hart S.F.M."/>
            <person name="Yonemitsu M.A."/>
            <person name="Giersch R.M."/>
            <person name="Beal B.F."/>
            <person name="Arriagada G."/>
            <person name="Davis B.W."/>
            <person name="Ostrander E.A."/>
            <person name="Goff S.P."/>
            <person name="Metzger M.J."/>
        </authorList>
    </citation>
    <scope>NUCLEOTIDE SEQUENCE</scope>
    <source>
        <strain evidence="7">MELC-2E11</strain>
        <tissue evidence="7">Siphon/mantle</tissue>
    </source>
</reference>
<dbReference type="Proteomes" id="UP001164746">
    <property type="component" value="Chromosome 1"/>
</dbReference>
<protein>
    <submittedName>
        <fullName evidence="7">M3K1-like protein</fullName>
    </submittedName>
</protein>
<dbReference type="PANTHER" id="PTHR11584">
    <property type="entry name" value="SERINE/THREONINE PROTEIN KINASE"/>
    <property type="match status" value="1"/>
</dbReference>
<evidence type="ECO:0000259" key="6">
    <source>
        <dbReference type="PROSITE" id="PS50011"/>
    </source>
</evidence>
<dbReference type="Pfam" id="PF00069">
    <property type="entry name" value="Pkinase"/>
    <property type="match status" value="1"/>
</dbReference>
<dbReference type="EMBL" id="CP111012">
    <property type="protein sequence ID" value="WAQ94041.1"/>
    <property type="molecule type" value="Genomic_DNA"/>
</dbReference>
<keyword evidence="5" id="KW-0067">ATP-binding</keyword>
<keyword evidence="3" id="KW-0547">Nucleotide-binding</keyword>
<dbReference type="Gene3D" id="1.10.510.10">
    <property type="entry name" value="Transferase(Phosphotransferase) domain 1"/>
    <property type="match status" value="1"/>
</dbReference>
<sequence length="404" mass="44997">MQGETGKNETFFVDEKMSVIYSRVRDISASFGDKIKIIEKNPHAVDVVDIHGPKYQQFIDVSGRRQRNENLAVAEQFPDLPTPPVVTDGLFIKPREEDPVQNGWLQEKAPCETFTELLEDEGSFCSIQNETAKESKLEEEELEIGAKLGKGGQGIVLLGKLPETGKLVAIKHVRITKGVEALRREYEIAMILNGHPNIIEVYKAEKKDGHFLTYMEYMKDGAVNKHRWYGEGKEEEGVKHVLREVLKGLRHIHDSGIIHRDIKGDNVLKSGDDIKIADLGSAVCAPRIGNGYGDVVDNTFQGTLHFISKEVVREQRFSTASDIWAVGCLGIELVTGELPWGACKVGDSAALLFKIGNTDTPPPLPPDISESLRNFLNQCLQIDPRDRPSASQLLQDKIFADVEE</sequence>
<keyword evidence="2" id="KW-0808">Transferase</keyword>
<keyword evidence="8" id="KW-1185">Reference proteome</keyword>
<keyword evidence="4" id="KW-0418">Kinase</keyword>
<organism evidence="7 8">
    <name type="scientific">Mya arenaria</name>
    <name type="common">Soft-shell clam</name>
    <dbReference type="NCBI Taxonomy" id="6604"/>
    <lineage>
        <taxon>Eukaryota</taxon>
        <taxon>Metazoa</taxon>
        <taxon>Spiralia</taxon>
        <taxon>Lophotrochozoa</taxon>
        <taxon>Mollusca</taxon>
        <taxon>Bivalvia</taxon>
        <taxon>Autobranchia</taxon>
        <taxon>Heteroconchia</taxon>
        <taxon>Euheterodonta</taxon>
        <taxon>Imparidentia</taxon>
        <taxon>Neoheterodontei</taxon>
        <taxon>Myida</taxon>
        <taxon>Myoidea</taxon>
        <taxon>Myidae</taxon>
        <taxon>Mya</taxon>
    </lineage>
</organism>
<dbReference type="PANTHER" id="PTHR11584:SF369">
    <property type="entry name" value="MITOGEN-ACTIVATED PROTEIN KINASE KINASE KINASE 19-RELATED"/>
    <property type="match status" value="1"/>
</dbReference>
<dbReference type="PROSITE" id="PS50011">
    <property type="entry name" value="PROTEIN_KINASE_DOM"/>
    <property type="match status" value="1"/>
</dbReference>
<evidence type="ECO:0000313" key="8">
    <source>
        <dbReference type="Proteomes" id="UP001164746"/>
    </source>
</evidence>
<evidence type="ECO:0000256" key="2">
    <source>
        <dbReference type="ARBA" id="ARBA00022679"/>
    </source>
</evidence>
<evidence type="ECO:0000313" key="7">
    <source>
        <dbReference type="EMBL" id="WAQ94041.1"/>
    </source>
</evidence>
<dbReference type="InterPro" id="IPR011009">
    <property type="entry name" value="Kinase-like_dom_sf"/>
</dbReference>
<dbReference type="InterPro" id="IPR000719">
    <property type="entry name" value="Prot_kinase_dom"/>
</dbReference>
<gene>
    <name evidence="7" type="ORF">MAR_006512</name>
</gene>
<evidence type="ECO:0000256" key="4">
    <source>
        <dbReference type="ARBA" id="ARBA00022777"/>
    </source>
</evidence>